<dbReference type="AlphaFoldDB" id="A0A438C2D1"/>
<comment type="caution">
    <text evidence="2">The sequence shown here is derived from an EMBL/GenBank/DDBJ whole genome shotgun (WGS) entry which is preliminary data.</text>
</comment>
<sequence length="746" mass="85888">MVKVQSVLESLRVRIVKDNGKGVEGENKSALSADKILSWNTRGLGSRKKRRTEVVSSVWKGKSLDWVALPACGASGGIVILWDSVKFNLYGPNKAVWRKDFWLELQDLHGLTFPRWCVGGDFNVIRRISEKMGDSRLTVNMRCFDEFIRESGLLDPPLRNAAFTWSNMQVDPICKRLDRFLFSSEWDSFFSQSIQEALPRWTSDHSPICLETNPFKWGPTPFRFENMWLLHPEFKEKFRDWWQECTVEGWEGHKFMRKLKFIKSKLKEWNIVVFGDLRERKKHILTDLGRIDRIEQEGNLNLDLVSERTLRRKELEDLLLKEEFFQLNKEKAPGPDGFTIAVYQECWDVIKDDLMRVFFKFHTKGVLSGRLRKVLHETIFGSQGAFVEGRQILDAVLIANEVVDEKRRSGEEGVVFKIDFEKAYDHVDWGFLDHVLQRKGFSQKWRSWMRGCLSSSSFAILVNGNAKGWVKASRGLRQGDPLSPFLFTLVADVLSRLMIRAEETGITEGFLVGRDRTRVSLLQFADDTIFFSKASLDFFKTLRLSFWFLGKVSEWPLSYLGLPLGGNPKTIGFWDPVVERISRRLDGWKKAYLSLGGRITLIQSCLSHILSYFLSLFKIPVSIASKIEKMQRDFFGLGPGKEERSPNQMEVVSKPKEMGGSLEKGAVFGIRLLRVYMGHILMDGTPTWWLDGLTDVLGRLLLKFSRSSPFCPPSGGQWGENSVLGRFWWGNQTLCSQFADLYRVIL</sequence>
<evidence type="ECO:0000313" key="2">
    <source>
        <dbReference type="EMBL" id="RVW17381.1"/>
    </source>
</evidence>
<dbReference type="Pfam" id="PF00078">
    <property type="entry name" value="RVT_1"/>
    <property type="match status" value="1"/>
</dbReference>
<dbReference type="SUPFAM" id="SSF56672">
    <property type="entry name" value="DNA/RNA polymerases"/>
    <property type="match status" value="1"/>
</dbReference>
<dbReference type="Gene3D" id="3.60.10.10">
    <property type="entry name" value="Endonuclease/exonuclease/phosphatase"/>
    <property type="match status" value="1"/>
</dbReference>
<gene>
    <name evidence="2" type="primary">LORF2_113</name>
    <name evidence="2" type="ORF">CK203_069285</name>
</gene>
<proteinExistence type="predicted"/>
<protein>
    <submittedName>
        <fullName evidence="2">LINE-1 retrotransposable element ORF2 protein</fullName>
    </submittedName>
</protein>
<feature type="domain" description="Reverse transcriptase" evidence="1">
    <location>
        <begin position="367"/>
        <end position="534"/>
    </location>
</feature>
<dbReference type="InterPro" id="IPR036691">
    <property type="entry name" value="Endo/exonu/phosph_ase_sf"/>
</dbReference>
<organism evidence="2 3">
    <name type="scientific">Vitis vinifera</name>
    <name type="common">Grape</name>
    <dbReference type="NCBI Taxonomy" id="29760"/>
    <lineage>
        <taxon>Eukaryota</taxon>
        <taxon>Viridiplantae</taxon>
        <taxon>Streptophyta</taxon>
        <taxon>Embryophyta</taxon>
        <taxon>Tracheophyta</taxon>
        <taxon>Spermatophyta</taxon>
        <taxon>Magnoliopsida</taxon>
        <taxon>eudicotyledons</taxon>
        <taxon>Gunneridae</taxon>
        <taxon>Pentapetalae</taxon>
        <taxon>rosids</taxon>
        <taxon>Vitales</taxon>
        <taxon>Vitaceae</taxon>
        <taxon>Viteae</taxon>
        <taxon>Vitis</taxon>
    </lineage>
</organism>
<dbReference type="EMBL" id="QGNW01002579">
    <property type="protein sequence ID" value="RVW17381.1"/>
    <property type="molecule type" value="Genomic_DNA"/>
</dbReference>
<accession>A0A438C2D1</accession>
<dbReference type="SUPFAM" id="SSF56219">
    <property type="entry name" value="DNase I-like"/>
    <property type="match status" value="1"/>
</dbReference>
<name>A0A438C2D1_VITVI</name>
<evidence type="ECO:0000259" key="1">
    <source>
        <dbReference type="Pfam" id="PF00078"/>
    </source>
</evidence>
<reference evidence="2 3" key="1">
    <citation type="journal article" date="2018" name="PLoS Genet.">
        <title>Population sequencing reveals clonal diversity and ancestral inbreeding in the grapevine cultivar Chardonnay.</title>
        <authorList>
            <person name="Roach M.J."/>
            <person name="Johnson D.L."/>
            <person name="Bohlmann J."/>
            <person name="van Vuuren H.J."/>
            <person name="Jones S.J."/>
            <person name="Pretorius I.S."/>
            <person name="Schmidt S.A."/>
            <person name="Borneman A.R."/>
        </authorList>
    </citation>
    <scope>NUCLEOTIDE SEQUENCE [LARGE SCALE GENOMIC DNA]</scope>
    <source>
        <strain evidence="3">cv. Chardonnay</strain>
        <tissue evidence="2">Leaf</tissue>
    </source>
</reference>
<evidence type="ECO:0000313" key="3">
    <source>
        <dbReference type="Proteomes" id="UP000288805"/>
    </source>
</evidence>
<dbReference type="PANTHER" id="PTHR33116">
    <property type="entry name" value="REVERSE TRANSCRIPTASE ZINC-BINDING DOMAIN-CONTAINING PROTEIN-RELATED-RELATED"/>
    <property type="match status" value="1"/>
</dbReference>
<dbReference type="InterPro" id="IPR000477">
    <property type="entry name" value="RT_dom"/>
</dbReference>
<dbReference type="CDD" id="cd01650">
    <property type="entry name" value="RT_nLTR_like"/>
    <property type="match status" value="1"/>
</dbReference>
<dbReference type="PANTHER" id="PTHR33116:SF78">
    <property type="entry name" value="OS12G0587133 PROTEIN"/>
    <property type="match status" value="1"/>
</dbReference>
<dbReference type="InterPro" id="IPR043502">
    <property type="entry name" value="DNA/RNA_pol_sf"/>
</dbReference>
<dbReference type="Proteomes" id="UP000288805">
    <property type="component" value="Unassembled WGS sequence"/>
</dbReference>